<keyword evidence="5 8" id="KW-0812">Transmembrane</keyword>
<dbReference type="GO" id="GO:0016020">
    <property type="term" value="C:membrane"/>
    <property type="evidence" value="ECO:0007669"/>
    <property type="project" value="UniProtKB-SubCell"/>
</dbReference>
<dbReference type="GO" id="GO:0008374">
    <property type="term" value="F:O-acyltransferase activity"/>
    <property type="evidence" value="ECO:0007669"/>
    <property type="project" value="InterPro"/>
</dbReference>
<feature type="transmembrane region" description="Helical" evidence="8">
    <location>
        <begin position="197"/>
        <end position="219"/>
    </location>
</feature>
<evidence type="ECO:0000256" key="8">
    <source>
        <dbReference type="SAM" id="Phobius"/>
    </source>
</evidence>
<gene>
    <name evidence="10" type="ORF">MELLADRAFT_79453</name>
</gene>
<dbReference type="GeneID" id="18933271"/>
<accession>F4S729</accession>
<feature type="transmembrane region" description="Helical" evidence="8">
    <location>
        <begin position="311"/>
        <end position="333"/>
    </location>
</feature>
<dbReference type="Pfam" id="PF13813">
    <property type="entry name" value="MBOAT_2"/>
    <property type="match status" value="1"/>
</dbReference>
<evidence type="ECO:0000313" key="10">
    <source>
        <dbReference type="EMBL" id="EGF99567.1"/>
    </source>
</evidence>
<comment type="subcellular location">
    <subcellularLocation>
        <location evidence="1">Membrane</location>
        <topology evidence="1">Multi-pass membrane protein</topology>
    </subcellularLocation>
</comment>
<feature type="transmembrane region" description="Helical" evidence="8">
    <location>
        <begin position="171"/>
        <end position="191"/>
    </location>
</feature>
<dbReference type="InterPro" id="IPR044851">
    <property type="entry name" value="Wax_synthase"/>
</dbReference>
<reference evidence="11" key="1">
    <citation type="journal article" date="2011" name="Proc. Natl. Acad. Sci. U.S.A.">
        <title>Obligate biotrophy features unraveled by the genomic analysis of rust fungi.</title>
        <authorList>
            <person name="Duplessis S."/>
            <person name="Cuomo C.A."/>
            <person name="Lin Y.-C."/>
            <person name="Aerts A."/>
            <person name="Tisserant E."/>
            <person name="Veneault-Fourrey C."/>
            <person name="Joly D.L."/>
            <person name="Hacquard S."/>
            <person name="Amselem J."/>
            <person name="Cantarel B.L."/>
            <person name="Chiu R."/>
            <person name="Coutinho P.M."/>
            <person name="Feau N."/>
            <person name="Field M."/>
            <person name="Frey P."/>
            <person name="Gelhaye E."/>
            <person name="Goldberg J."/>
            <person name="Grabherr M.G."/>
            <person name="Kodira C.D."/>
            <person name="Kohler A."/>
            <person name="Kuees U."/>
            <person name="Lindquist E.A."/>
            <person name="Lucas S.M."/>
            <person name="Mago R."/>
            <person name="Mauceli E."/>
            <person name="Morin E."/>
            <person name="Murat C."/>
            <person name="Pangilinan J.L."/>
            <person name="Park R."/>
            <person name="Pearson M."/>
            <person name="Quesneville H."/>
            <person name="Rouhier N."/>
            <person name="Sakthikumar S."/>
            <person name="Salamov A.A."/>
            <person name="Schmutz J."/>
            <person name="Selles B."/>
            <person name="Shapiro H."/>
            <person name="Tanguay P."/>
            <person name="Tuskan G.A."/>
            <person name="Henrissat B."/>
            <person name="Van de Peer Y."/>
            <person name="Rouze P."/>
            <person name="Ellis J.G."/>
            <person name="Dodds P.N."/>
            <person name="Schein J.E."/>
            <person name="Zhong S."/>
            <person name="Hamelin R.C."/>
            <person name="Grigoriev I.V."/>
            <person name="Szabo L.J."/>
            <person name="Martin F."/>
        </authorList>
    </citation>
    <scope>NUCLEOTIDE SEQUENCE [LARGE SCALE GENOMIC DNA]</scope>
    <source>
        <strain evidence="11">98AG31 / pathotype 3-4-7</strain>
    </source>
</reference>
<comment type="pathway">
    <text evidence="2">Secondary metabolite biosynthesis.</text>
</comment>
<proteinExistence type="inferred from homology"/>
<dbReference type="GO" id="GO:0006629">
    <property type="term" value="P:lipid metabolic process"/>
    <property type="evidence" value="ECO:0007669"/>
    <property type="project" value="InterPro"/>
</dbReference>
<feature type="transmembrane region" description="Helical" evidence="8">
    <location>
        <begin position="377"/>
        <end position="394"/>
    </location>
</feature>
<keyword evidence="4" id="KW-0808">Transferase</keyword>
<evidence type="ECO:0000313" key="11">
    <source>
        <dbReference type="Proteomes" id="UP000001072"/>
    </source>
</evidence>
<evidence type="ECO:0000256" key="4">
    <source>
        <dbReference type="ARBA" id="ARBA00022679"/>
    </source>
</evidence>
<comment type="similarity">
    <text evidence="3">Belongs to the wax synthase family.</text>
</comment>
<name>F4S729_MELLP</name>
<evidence type="ECO:0000256" key="6">
    <source>
        <dbReference type="ARBA" id="ARBA00022989"/>
    </source>
</evidence>
<dbReference type="KEGG" id="mlr:MELLADRAFT_79453"/>
<sequence>MVIDEESCVTPTPRLFLHFLPILLQCSLLYPGLSPQPLIRWIRILLLPLNLYVCYSAVKRYCWRPLDDASGSNLLLSSQAMHHAFRSIEWAASKGPYFTHRFAWPDPVASNSEGKDKNDDQNSSPQRRPLRLWSWFTWSLLAYTSHRGSHFTWGLHSEPWSQIAVPTFFDLIRRLLIIHALFVPSLAYAILDRDRGVGWWAPNHSILTGLLSNLTFGITIMGSMELYYIVFSLIARGLHALPLNWPAWSAYWSPQAFAPNLFKQPHRARSMAEFWGRGWHAMFRWPFLVTGQLIVKPFTALGMLSGRGKRIAILFATFFCSGLYHDFAMWGIAYSPSHPNPFKPSLTSFIHTPMAYFTMQPIAILIEPFFLPHLSPFFQTIWVYTFTLISVTGFRKSFFGKGRMISGPPSIEEWGWREAGIPAYLLTHL</sequence>
<evidence type="ECO:0000259" key="9">
    <source>
        <dbReference type="Pfam" id="PF13813"/>
    </source>
</evidence>
<keyword evidence="11" id="KW-1185">Reference proteome</keyword>
<dbReference type="InParanoid" id="F4S729"/>
<dbReference type="PANTHER" id="PTHR31595:SF57">
    <property type="entry name" value="OS04G0481900 PROTEIN"/>
    <property type="match status" value="1"/>
</dbReference>
<feature type="domain" description="Wax synthase" evidence="9">
    <location>
        <begin position="259"/>
        <end position="334"/>
    </location>
</feature>
<evidence type="ECO:0000256" key="3">
    <source>
        <dbReference type="ARBA" id="ARBA00007282"/>
    </source>
</evidence>
<keyword evidence="6 8" id="KW-1133">Transmembrane helix</keyword>
<evidence type="ECO:0000256" key="2">
    <source>
        <dbReference type="ARBA" id="ARBA00005179"/>
    </source>
</evidence>
<evidence type="ECO:0000256" key="5">
    <source>
        <dbReference type="ARBA" id="ARBA00022692"/>
    </source>
</evidence>
<dbReference type="EMBL" id="GL883157">
    <property type="protein sequence ID" value="EGF99567.1"/>
    <property type="molecule type" value="Genomic_DNA"/>
</dbReference>
<dbReference type="HOGENOM" id="CLU_030439_0_0_1"/>
<evidence type="ECO:0000256" key="1">
    <source>
        <dbReference type="ARBA" id="ARBA00004141"/>
    </source>
</evidence>
<keyword evidence="7 8" id="KW-0472">Membrane</keyword>
<dbReference type="Proteomes" id="UP000001072">
    <property type="component" value="Unassembled WGS sequence"/>
</dbReference>
<dbReference type="RefSeq" id="XP_007417157.1">
    <property type="nucleotide sequence ID" value="XM_007417095.1"/>
</dbReference>
<dbReference type="OrthoDB" id="1077582at2759"/>
<feature type="transmembrane region" description="Helical" evidence="8">
    <location>
        <begin position="15"/>
        <end position="33"/>
    </location>
</feature>
<evidence type="ECO:0000256" key="7">
    <source>
        <dbReference type="ARBA" id="ARBA00023136"/>
    </source>
</evidence>
<dbReference type="PANTHER" id="PTHR31595">
    <property type="entry name" value="LONG-CHAIN-ALCOHOL O-FATTY-ACYLTRANSFERASE 3-RELATED"/>
    <property type="match status" value="1"/>
</dbReference>
<protein>
    <recommendedName>
        <fullName evidence="9">Wax synthase domain-containing protein</fullName>
    </recommendedName>
</protein>
<organism evidence="11">
    <name type="scientific">Melampsora larici-populina (strain 98AG31 / pathotype 3-4-7)</name>
    <name type="common">Poplar leaf rust fungus</name>
    <dbReference type="NCBI Taxonomy" id="747676"/>
    <lineage>
        <taxon>Eukaryota</taxon>
        <taxon>Fungi</taxon>
        <taxon>Dikarya</taxon>
        <taxon>Basidiomycota</taxon>
        <taxon>Pucciniomycotina</taxon>
        <taxon>Pucciniomycetes</taxon>
        <taxon>Pucciniales</taxon>
        <taxon>Melampsoraceae</taxon>
        <taxon>Melampsora</taxon>
    </lineage>
</organism>
<dbReference type="InterPro" id="IPR032805">
    <property type="entry name" value="Wax_synthase_dom"/>
</dbReference>
<dbReference type="AlphaFoldDB" id="F4S729"/>
<dbReference type="VEuPathDB" id="FungiDB:MELLADRAFT_79453"/>